<comment type="caution">
    <text evidence="8">The sequence shown here is derived from an EMBL/GenBank/DDBJ whole genome shotgun (WGS) entry which is preliminary data.</text>
</comment>
<evidence type="ECO:0000313" key="9">
    <source>
        <dbReference type="Proteomes" id="UP000011666"/>
    </source>
</evidence>
<keyword evidence="4 7" id="KW-0560">Oxidoreductase</keyword>
<reference evidence="8 9" key="1">
    <citation type="submission" date="2013-01" db="EMBL/GenBank/DDBJ databases">
        <title>Whole genome shotgun sequence of Gordonia soli NBRC 108243.</title>
        <authorList>
            <person name="Isaki-Nakamura S."/>
            <person name="Hosoyama A."/>
            <person name="Tsuchikane K."/>
            <person name="Ando Y."/>
            <person name="Baba S."/>
            <person name="Ohji S."/>
            <person name="Hamada M."/>
            <person name="Tamura T."/>
            <person name="Yamazoe A."/>
            <person name="Yamazaki S."/>
            <person name="Fujita N."/>
        </authorList>
    </citation>
    <scope>NUCLEOTIDE SEQUENCE [LARGE SCALE GENOMIC DNA]</scope>
    <source>
        <strain evidence="8 9">NBRC 108243</strain>
    </source>
</reference>
<gene>
    <name evidence="8" type="ORF">GS4_05_00710</name>
</gene>
<name>M0QHJ1_9ACTN</name>
<organism evidence="8 9">
    <name type="scientific">Gordonia soli NBRC 108243</name>
    <dbReference type="NCBI Taxonomy" id="1223545"/>
    <lineage>
        <taxon>Bacteria</taxon>
        <taxon>Bacillati</taxon>
        <taxon>Actinomycetota</taxon>
        <taxon>Actinomycetes</taxon>
        <taxon>Mycobacteriales</taxon>
        <taxon>Gordoniaceae</taxon>
        <taxon>Gordonia</taxon>
    </lineage>
</organism>
<dbReference type="InterPro" id="IPR036396">
    <property type="entry name" value="Cyt_P450_sf"/>
</dbReference>
<evidence type="ECO:0000256" key="5">
    <source>
        <dbReference type="ARBA" id="ARBA00023004"/>
    </source>
</evidence>
<dbReference type="GO" id="GO:0004497">
    <property type="term" value="F:monooxygenase activity"/>
    <property type="evidence" value="ECO:0007669"/>
    <property type="project" value="UniProtKB-KW"/>
</dbReference>
<comment type="similarity">
    <text evidence="1 7">Belongs to the cytochrome P450 family.</text>
</comment>
<dbReference type="GO" id="GO:0005506">
    <property type="term" value="F:iron ion binding"/>
    <property type="evidence" value="ECO:0007669"/>
    <property type="project" value="InterPro"/>
</dbReference>
<evidence type="ECO:0000256" key="4">
    <source>
        <dbReference type="ARBA" id="ARBA00023002"/>
    </source>
</evidence>
<dbReference type="GO" id="GO:0020037">
    <property type="term" value="F:heme binding"/>
    <property type="evidence" value="ECO:0007669"/>
    <property type="project" value="InterPro"/>
</dbReference>
<dbReference type="STRING" id="1223545.GS4_05_00710"/>
<evidence type="ECO:0000256" key="3">
    <source>
        <dbReference type="ARBA" id="ARBA00022723"/>
    </source>
</evidence>
<evidence type="ECO:0000256" key="6">
    <source>
        <dbReference type="ARBA" id="ARBA00023033"/>
    </source>
</evidence>
<dbReference type="PANTHER" id="PTHR46696:SF1">
    <property type="entry name" value="CYTOCHROME P450 YJIB-RELATED"/>
    <property type="match status" value="1"/>
</dbReference>
<protein>
    <submittedName>
        <fullName evidence="8">Putative cytochrome P450</fullName>
    </submittedName>
</protein>
<accession>M0QHJ1</accession>
<dbReference type="InterPro" id="IPR002397">
    <property type="entry name" value="Cyt_P450_B"/>
</dbReference>
<evidence type="ECO:0000256" key="1">
    <source>
        <dbReference type="ARBA" id="ARBA00010617"/>
    </source>
</evidence>
<dbReference type="Proteomes" id="UP000011666">
    <property type="component" value="Unassembled WGS sequence"/>
</dbReference>
<dbReference type="RefSeq" id="WP_007617501.1">
    <property type="nucleotide sequence ID" value="NZ_BANX01000005.1"/>
</dbReference>
<dbReference type="eggNOG" id="COG2124">
    <property type="taxonomic scope" value="Bacteria"/>
</dbReference>
<evidence type="ECO:0000256" key="7">
    <source>
        <dbReference type="RuleBase" id="RU000461"/>
    </source>
</evidence>
<dbReference type="InterPro" id="IPR017972">
    <property type="entry name" value="Cyt_P450_CS"/>
</dbReference>
<dbReference type="PROSITE" id="PS00086">
    <property type="entry name" value="CYTOCHROME_P450"/>
    <property type="match status" value="1"/>
</dbReference>
<dbReference type="PANTHER" id="PTHR46696">
    <property type="entry name" value="P450, PUTATIVE (EUROFUNG)-RELATED"/>
    <property type="match status" value="1"/>
</dbReference>
<dbReference type="SUPFAM" id="SSF48264">
    <property type="entry name" value="Cytochrome P450"/>
    <property type="match status" value="1"/>
</dbReference>
<dbReference type="Pfam" id="PF00067">
    <property type="entry name" value="p450"/>
    <property type="match status" value="1"/>
</dbReference>
<keyword evidence="6 7" id="KW-0503">Monooxygenase</keyword>
<proteinExistence type="inferred from homology"/>
<evidence type="ECO:0000313" key="8">
    <source>
        <dbReference type="EMBL" id="GAC66862.1"/>
    </source>
</evidence>
<keyword evidence="5 7" id="KW-0408">Iron</keyword>
<dbReference type="AlphaFoldDB" id="M0QHJ1"/>
<keyword evidence="2 7" id="KW-0349">Heme</keyword>
<evidence type="ECO:0000256" key="2">
    <source>
        <dbReference type="ARBA" id="ARBA00022617"/>
    </source>
</evidence>
<keyword evidence="3 7" id="KW-0479">Metal-binding</keyword>
<dbReference type="OrthoDB" id="502624at2"/>
<keyword evidence="9" id="KW-1185">Reference proteome</keyword>
<dbReference type="InterPro" id="IPR001128">
    <property type="entry name" value="Cyt_P450"/>
</dbReference>
<sequence length="407" mass="44669">MDTITTDSAEWIAGLSVETLNSDTDTVFRRLRDTAPVTWIPALHGWAVTSWEHCRAIAMDAENFRGGTNAMEARLFGQPLMLGAEGDVHQDLRTAVSEQLSPRSFKDRLESHIRPLARDHVQQIIDRGSAELMTDYFEPVSVLAVADSLGFSDLDSDTLRRWFHTLAAATVNTPDETGGFADPHGFDGADGVRAEVRAYLEGVREREARTPGAERAGKLFRNGMPEGELREVEYVLPTVLLMFLGGLQEPGHACGVTFLGLMSRPEQAARVIAEPRVLNKAVAEGIRWMSPLYGGASRTAAHDVTVGDQQIAEGDHVWLIYGSANVDEAEFADSLSFDLDRDRHPHLAFGVGRHSCVGSAFAPQAARIALEELFAAAPSIRLDPDMPPAPMGWMFRGAAEIHTRWDR</sequence>
<dbReference type="GO" id="GO:0016705">
    <property type="term" value="F:oxidoreductase activity, acting on paired donors, with incorporation or reduction of molecular oxygen"/>
    <property type="evidence" value="ECO:0007669"/>
    <property type="project" value="InterPro"/>
</dbReference>
<dbReference type="PRINTS" id="PR00359">
    <property type="entry name" value="BP450"/>
</dbReference>
<dbReference type="Gene3D" id="1.10.630.10">
    <property type="entry name" value="Cytochrome P450"/>
    <property type="match status" value="1"/>
</dbReference>
<dbReference type="EMBL" id="BANX01000005">
    <property type="protein sequence ID" value="GAC66862.1"/>
    <property type="molecule type" value="Genomic_DNA"/>
</dbReference>